<sequence length="82" mass="9408">MIATGYVRKVDRLGRLVVPNRIRSDLHLAKEDPVEIYVEADSIVLTKYEPKCVFCGEKAEKVFHERAVCGTCLEELKTRSKR</sequence>
<dbReference type="eggNOG" id="COG2002">
    <property type="taxonomic scope" value="Bacteria"/>
</dbReference>
<dbReference type="PANTHER" id="PTHR36432">
    <property type="match status" value="1"/>
</dbReference>
<accession>C8WVW3</accession>
<organism evidence="3 4">
    <name type="scientific">Alicyclobacillus acidocaldarius subsp. acidocaldarius (strain ATCC 27009 / DSM 446 / BCRC 14685 / JCM 5260 / KCTC 1825 / NBRC 15652 / NCIMB 11725 / NRRL B-14509 / 104-IA)</name>
    <name type="common">Bacillus acidocaldarius</name>
    <dbReference type="NCBI Taxonomy" id="521098"/>
    <lineage>
        <taxon>Bacteria</taxon>
        <taxon>Bacillati</taxon>
        <taxon>Bacillota</taxon>
        <taxon>Bacilli</taxon>
        <taxon>Bacillales</taxon>
        <taxon>Alicyclobacillaceae</taxon>
        <taxon>Alicyclobacillus</taxon>
    </lineage>
</organism>
<dbReference type="Pfam" id="PF04014">
    <property type="entry name" value="MazE_antitoxin"/>
    <property type="match status" value="1"/>
</dbReference>
<keyword evidence="4" id="KW-1185">Reference proteome</keyword>
<dbReference type="RefSeq" id="WP_012810577.1">
    <property type="nucleotide sequence ID" value="NC_013205.1"/>
</dbReference>
<reference evidence="4" key="1">
    <citation type="submission" date="2009-09" db="EMBL/GenBank/DDBJ databases">
        <title>The complete chromosome of Alicyclobacillus acidocaldarius subsp. acidocaldarius DSM 446.</title>
        <authorList>
            <consortium name="US DOE Joint Genome Institute (JGI-PGF)"/>
            <person name="Lucas S."/>
            <person name="Copeland A."/>
            <person name="Lapidus A."/>
            <person name="Glavina del Rio T."/>
            <person name="Dalin E."/>
            <person name="Tice H."/>
            <person name="Bruce D."/>
            <person name="Goodwin L."/>
            <person name="Pitluck S."/>
            <person name="Kyrpides N."/>
            <person name="Mavromatis K."/>
            <person name="Ivanova N."/>
            <person name="Ovchinnikova G."/>
            <person name="Chertkov O."/>
            <person name="Sims D."/>
            <person name="Brettin T."/>
            <person name="Detter J.C."/>
            <person name="Han C."/>
            <person name="Larimer F."/>
            <person name="Land M."/>
            <person name="Hauser L."/>
            <person name="Markowitz V."/>
            <person name="Cheng J.-F."/>
            <person name="Hugenholtz P."/>
            <person name="Woyke T."/>
            <person name="Wu D."/>
            <person name="Pukall R."/>
            <person name="Klenk H.-P."/>
            <person name="Eisen J.A."/>
        </authorList>
    </citation>
    <scope>NUCLEOTIDE SEQUENCE [LARGE SCALE GENOMIC DNA]</scope>
    <source>
        <strain evidence="4">ATCC 27009 / DSM 446 / BCRC 14685 / JCM 5260 / KCTC 1825 / NBRC 15652 / NCIMB 11725 / NRRL B-14509 / 104-IA</strain>
    </source>
</reference>
<protein>
    <submittedName>
        <fullName evidence="3">Transcriptional regulator, AbrB family</fullName>
    </submittedName>
</protein>
<dbReference type="InterPro" id="IPR037914">
    <property type="entry name" value="SpoVT-AbrB_sf"/>
</dbReference>
<dbReference type="SMART" id="SM00966">
    <property type="entry name" value="SpoVT_AbrB"/>
    <property type="match status" value="1"/>
</dbReference>
<dbReference type="HOGENOM" id="CLU_158484_0_1_9"/>
<reference evidence="3 4" key="2">
    <citation type="journal article" date="2010" name="Stand. Genomic Sci.">
        <title>Complete genome sequence of Alicyclobacillus acidocaldarius type strain (104-IA).</title>
        <authorList>
            <person name="Mavromatis K."/>
            <person name="Sikorski J."/>
            <person name="Lapidus A."/>
            <person name="Glavina Del Rio T."/>
            <person name="Copeland A."/>
            <person name="Tice H."/>
            <person name="Cheng J.F."/>
            <person name="Lucas S."/>
            <person name="Chen F."/>
            <person name="Nolan M."/>
            <person name="Bruce D."/>
            <person name="Goodwin L."/>
            <person name="Pitluck S."/>
            <person name="Ivanova N."/>
            <person name="Ovchinnikova G."/>
            <person name="Pati A."/>
            <person name="Chen A."/>
            <person name="Palaniappan K."/>
            <person name="Land M."/>
            <person name="Hauser L."/>
            <person name="Chang Y.J."/>
            <person name="Jeffries C.D."/>
            <person name="Chain P."/>
            <person name="Meincke L."/>
            <person name="Sims D."/>
            <person name="Chertkov O."/>
            <person name="Han C."/>
            <person name="Brettin T."/>
            <person name="Detter J.C."/>
            <person name="Wahrenburg C."/>
            <person name="Rohde M."/>
            <person name="Pukall R."/>
            <person name="Goker M."/>
            <person name="Bristow J."/>
            <person name="Eisen J.A."/>
            <person name="Markowitz V."/>
            <person name="Hugenholtz P."/>
            <person name="Klenk H.P."/>
            <person name="Kyrpides N.C."/>
        </authorList>
    </citation>
    <scope>NUCLEOTIDE SEQUENCE [LARGE SCALE GENOMIC DNA]</scope>
    <source>
        <strain evidence="4">ATCC 27009 / DSM 446 / BCRC 14685 / JCM 5260 / KCTC 1825 / NBRC 15652 / NCIMB 11725 / NRRL B-14509 / 104-IA</strain>
    </source>
</reference>
<dbReference type="STRING" id="521098.Aaci_1204"/>
<dbReference type="PANTHER" id="PTHR36432:SF4">
    <property type="entry name" value="TRANSITION STATE REGULATOR ABH-RELATED"/>
    <property type="match status" value="1"/>
</dbReference>
<evidence type="ECO:0000256" key="1">
    <source>
        <dbReference type="PROSITE-ProRule" id="PRU01076"/>
    </source>
</evidence>
<dbReference type="InterPro" id="IPR007159">
    <property type="entry name" value="SpoVT-AbrB_dom"/>
</dbReference>
<dbReference type="EMBL" id="CP001727">
    <property type="protein sequence ID" value="ACV58235.1"/>
    <property type="molecule type" value="Genomic_DNA"/>
</dbReference>
<dbReference type="Gene3D" id="2.10.260.10">
    <property type="match status" value="1"/>
</dbReference>
<evidence type="ECO:0000313" key="3">
    <source>
        <dbReference type="EMBL" id="ACV58235.1"/>
    </source>
</evidence>
<dbReference type="InterPro" id="IPR052731">
    <property type="entry name" value="B_subtilis_Trans_State_Reg"/>
</dbReference>
<dbReference type="Proteomes" id="UP000001917">
    <property type="component" value="Chromosome"/>
</dbReference>
<keyword evidence="1" id="KW-0238">DNA-binding</keyword>
<dbReference type="KEGG" id="aac:Aaci_1204"/>
<dbReference type="NCBIfam" id="TIGR01439">
    <property type="entry name" value="lp_hng_hel_AbrB"/>
    <property type="match status" value="1"/>
</dbReference>
<evidence type="ECO:0000259" key="2">
    <source>
        <dbReference type="PROSITE" id="PS51740"/>
    </source>
</evidence>
<feature type="domain" description="SpoVT-AbrB" evidence="2">
    <location>
        <begin position="5"/>
        <end position="50"/>
    </location>
</feature>
<dbReference type="AlphaFoldDB" id="C8WVW3"/>
<dbReference type="GO" id="GO:0003677">
    <property type="term" value="F:DNA binding"/>
    <property type="evidence" value="ECO:0007669"/>
    <property type="project" value="UniProtKB-UniRule"/>
</dbReference>
<evidence type="ECO:0000313" key="4">
    <source>
        <dbReference type="Proteomes" id="UP000001917"/>
    </source>
</evidence>
<dbReference type="PROSITE" id="PS51740">
    <property type="entry name" value="SPOVT_ABRB"/>
    <property type="match status" value="1"/>
</dbReference>
<proteinExistence type="predicted"/>
<dbReference type="SUPFAM" id="SSF89447">
    <property type="entry name" value="AbrB/MazE/MraZ-like"/>
    <property type="match status" value="1"/>
</dbReference>
<gene>
    <name evidence="3" type="ordered locus">Aaci_1204</name>
</gene>
<name>C8WVW3_ALIAD</name>